<reference evidence="2" key="2">
    <citation type="submission" date="2018-04" db="EMBL/GenBank/DDBJ databases">
        <title>OnivRS2 (Oryza nivara Reference Sequence Version 2).</title>
        <authorList>
            <person name="Zhang J."/>
            <person name="Kudrna D."/>
            <person name="Lee S."/>
            <person name="Talag J."/>
            <person name="Rajasekar S."/>
            <person name="Welchert J."/>
            <person name="Hsing Y.-I."/>
            <person name="Wing R.A."/>
        </authorList>
    </citation>
    <scope>NUCLEOTIDE SEQUENCE [LARGE SCALE GENOMIC DNA]</scope>
    <source>
        <strain evidence="2">SL10</strain>
    </source>
</reference>
<reference evidence="2" key="1">
    <citation type="submission" date="2015-04" db="UniProtKB">
        <authorList>
            <consortium name="EnsemblPlants"/>
        </authorList>
    </citation>
    <scope>IDENTIFICATION</scope>
    <source>
        <strain evidence="2">SL10</strain>
    </source>
</reference>
<dbReference type="HOGENOM" id="CLU_2376438_0_0_1"/>
<feature type="domain" description="DUF3778" evidence="1">
    <location>
        <begin position="46"/>
        <end position="96"/>
    </location>
</feature>
<organism evidence="2">
    <name type="scientific">Oryza nivara</name>
    <name type="common">Indian wild rice</name>
    <name type="synonym">Oryza sativa f. spontanea</name>
    <dbReference type="NCBI Taxonomy" id="4536"/>
    <lineage>
        <taxon>Eukaryota</taxon>
        <taxon>Viridiplantae</taxon>
        <taxon>Streptophyta</taxon>
        <taxon>Embryophyta</taxon>
        <taxon>Tracheophyta</taxon>
        <taxon>Spermatophyta</taxon>
        <taxon>Magnoliopsida</taxon>
        <taxon>Liliopsida</taxon>
        <taxon>Poales</taxon>
        <taxon>Poaceae</taxon>
        <taxon>BOP clade</taxon>
        <taxon>Oryzoideae</taxon>
        <taxon>Oryzeae</taxon>
        <taxon>Oryzinae</taxon>
        <taxon>Oryza</taxon>
    </lineage>
</organism>
<dbReference type="Proteomes" id="UP000006591">
    <property type="component" value="Chromosome 5"/>
</dbReference>
<dbReference type="EnsemblPlants" id="ONIVA05G17760.1">
    <property type="protein sequence ID" value="ONIVA05G17760.1"/>
    <property type="gene ID" value="ONIVA05G17760"/>
</dbReference>
<protein>
    <recommendedName>
        <fullName evidence="1">DUF3778 domain-containing protein</fullName>
    </recommendedName>
</protein>
<keyword evidence="3" id="KW-1185">Reference proteome</keyword>
<dbReference type="InterPro" id="IPR022256">
    <property type="entry name" value="DUF3778"/>
</dbReference>
<dbReference type="Gramene" id="ONIVA05G17760.1">
    <property type="protein sequence ID" value="ONIVA05G17760.1"/>
    <property type="gene ID" value="ONIVA05G17760"/>
</dbReference>
<proteinExistence type="predicted"/>
<name>A0A0E0HEP0_ORYNI</name>
<evidence type="ECO:0000313" key="2">
    <source>
        <dbReference type="EnsemblPlants" id="ONIVA05G17760.1"/>
    </source>
</evidence>
<dbReference type="AlphaFoldDB" id="A0A0E0HEP0"/>
<sequence length="101" mass="11300">MDVAVCLNGSFQCQGSISQDSHASPTTYVDPRRQQFVCHHSSSSVGMGTWIWAPSSHVFPNSLFHAEFVVRVELTLLRFNDELRGQLLLSMGMLTPKFVTQ</sequence>
<evidence type="ECO:0000259" key="1">
    <source>
        <dbReference type="Pfam" id="PF12620"/>
    </source>
</evidence>
<accession>A0A0E0HEP0</accession>
<dbReference type="Pfam" id="PF12620">
    <property type="entry name" value="DUF3778"/>
    <property type="match status" value="1"/>
</dbReference>
<evidence type="ECO:0000313" key="3">
    <source>
        <dbReference type="Proteomes" id="UP000006591"/>
    </source>
</evidence>